<dbReference type="CDD" id="cd02009">
    <property type="entry name" value="TPP_SHCHC_synthase"/>
    <property type="match status" value="1"/>
</dbReference>
<evidence type="ECO:0000256" key="7">
    <source>
        <dbReference type="HAMAP-Rule" id="MF_01659"/>
    </source>
</evidence>
<comment type="catalytic activity">
    <reaction evidence="7">
        <text>isochorismate + 2-oxoglutarate + H(+) = 5-enolpyruvoyl-6-hydroxy-2-succinyl-cyclohex-3-ene-1-carboxylate + CO2</text>
        <dbReference type="Rhea" id="RHEA:25593"/>
        <dbReference type="ChEBI" id="CHEBI:15378"/>
        <dbReference type="ChEBI" id="CHEBI:16526"/>
        <dbReference type="ChEBI" id="CHEBI:16810"/>
        <dbReference type="ChEBI" id="CHEBI:29780"/>
        <dbReference type="ChEBI" id="CHEBI:58818"/>
        <dbReference type="EC" id="2.2.1.9"/>
    </reaction>
</comment>
<comment type="caution">
    <text evidence="11">The sequence shown here is derived from an EMBL/GenBank/DDBJ whole genome shotgun (WGS) entry which is preliminary data.</text>
</comment>
<evidence type="ECO:0000259" key="9">
    <source>
        <dbReference type="Pfam" id="PF02776"/>
    </source>
</evidence>
<comment type="function">
    <text evidence="7">Catalyzes the thiamine diphosphate-dependent decarboxylation of 2-oxoglutarate and the subsequent addition of the resulting succinic semialdehyde-thiamine pyrophosphate anion to isochorismate to yield 2-succinyl-5-enolpyruvyl-6-hydroxy-3-cyclohexene-1-carboxylate (SEPHCHC).</text>
</comment>
<dbReference type="Gene3D" id="3.40.50.1220">
    <property type="entry name" value="TPP-binding domain"/>
    <property type="match status" value="1"/>
</dbReference>
<comment type="subunit">
    <text evidence="7">Homodimer.</text>
</comment>
<dbReference type="CDD" id="cd07037">
    <property type="entry name" value="TPP_PYR_MenD"/>
    <property type="match status" value="1"/>
</dbReference>
<protein>
    <recommendedName>
        <fullName evidence="7">2-succinyl-5-enolpyruvyl-6-hydroxy-3-cyclohexene-1-carboxylate synthase</fullName>
        <shortName evidence="7">SEPHCHC synthase</shortName>
        <ecNumber evidence="7">2.2.1.9</ecNumber>
    </recommendedName>
    <alternativeName>
        <fullName evidence="7">Menaquinone biosynthesis protein MenD</fullName>
    </alternativeName>
</protein>
<dbReference type="InterPro" id="IPR029035">
    <property type="entry name" value="DHS-like_NAD/FAD-binding_dom"/>
</dbReference>
<dbReference type="HAMAP" id="MF_01659">
    <property type="entry name" value="MenD"/>
    <property type="match status" value="1"/>
</dbReference>
<dbReference type="NCBIfam" id="TIGR00173">
    <property type="entry name" value="menD"/>
    <property type="match status" value="1"/>
</dbReference>
<gene>
    <name evidence="7 11" type="primary">menD</name>
    <name evidence="11" type="ORF">GCM10007416_29960</name>
</gene>
<evidence type="ECO:0000313" key="11">
    <source>
        <dbReference type="EMBL" id="GGA54750.1"/>
    </source>
</evidence>
<dbReference type="SUPFAM" id="SSF52467">
    <property type="entry name" value="DHS-like NAD/FAD-binding domain"/>
    <property type="match status" value="1"/>
</dbReference>
<comment type="similarity">
    <text evidence="7">Belongs to the TPP enzyme family. MenD subfamily.</text>
</comment>
<dbReference type="SUPFAM" id="SSF52518">
    <property type="entry name" value="Thiamin diphosphate-binding fold (THDP-binding)"/>
    <property type="match status" value="2"/>
</dbReference>
<dbReference type="PIRSF" id="PIRSF004983">
    <property type="entry name" value="MenD"/>
    <property type="match status" value="1"/>
</dbReference>
<comment type="cofactor">
    <cofactor evidence="7">
        <name>Mg(2+)</name>
        <dbReference type="ChEBI" id="CHEBI:18420"/>
    </cofactor>
    <cofactor evidence="7">
        <name>Mn(2+)</name>
        <dbReference type="ChEBI" id="CHEBI:29035"/>
    </cofactor>
</comment>
<keyword evidence="6 7" id="KW-0464">Manganese</keyword>
<dbReference type="RefSeq" id="WP_188433323.1">
    <property type="nucleotide sequence ID" value="NZ_BMEX01000016.1"/>
</dbReference>
<evidence type="ECO:0000256" key="3">
    <source>
        <dbReference type="ARBA" id="ARBA00022723"/>
    </source>
</evidence>
<dbReference type="EMBL" id="BMEX01000016">
    <property type="protein sequence ID" value="GGA54750.1"/>
    <property type="molecule type" value="Genomic_DNA"/>
</dbReference>
<evidence type="ECO:0000313" key="12">
    <source>
        <dbReference type="Proteomes" id="UP000617979"/>
    </source>
</evidence>
<comment type="pathway">
    <text evidence="7">Quinol/quinone metabolism; 1,4-dihydroxy-2-naphthoate biosynthesis; 1,4-dihydroxy-2-naphthoate from chorismate: step 2/7.</text>
</comment>
<dbReference type="Proteomes" id="UP000617979">
    <property type="component" value="Unassembled WGS sequence"/>
</dbReference>
<dbReference type="InterPro" id="IPR029061">
    <property type="entry name" value="THDP-binding"/>
</dbReference>
<dbReference type="InterPro" id="IPR032264">
    <property type="entry name" value="MenD_middle"/>
</dbReference>
<evidence type="ECO:0000256" key="2">
    <source>
        <dbReference type="ARBA" id="ARBA00022679"/>
    </source>
</evidence>
<dbReference type="PANTHER" id="PTHR42916">
    <property type="entry name" value="2-SUCCINYL-5-ENOLPYRUVYL-6-HYDROXY-3-CYCLOHEXENE-1-CARBOXYLATE SYNTHASE"/>
    <property type="match status" value="1"/>
</dbReference>
<evidence type="ECO:0000256" key="1">
    <source>
        <dbReference type="ARBA" id="ARBA00022428"/>
    </source>
</evidence>
<keyword evidence="3 7" id="KW-0479">Metal-binding</keyword>
<comment type="cofactor">
    <cofactor evidence="7">
        <name>thiamine diphosphate</name>
        <dbReference type="ChEBI" id="CHEBI:58937"/>
    </cofactor>
    <text evidence="7">Binds 1 thiamine pyrophosphate per subunit.</text>
</comment>
<dbReference type="Pfam" id="PF02776">
    <property type="entry name" value="TPP_enzyme_N"/>
    <property type="match status" value="1"/>
</dbReference>
<dbReference type="EC" id="2.2.1.9" evidence="7"/>
<proteinExistence type="inferred from homology"/>
<evidence type="ECO:0000259" key="10">
    <source>
        <dbReference type="Pfam" id="PF16582"/>
    </source>
</evidence>
<evidence type="ECO:0000256" key="6">
    <source>
        <dbReference type="ARBA" id="ARBA00023211"/>
    </source>
</evidence>
<dbReference type="Gene3D" id="3.40.50.970">
    <property type="match status" value="2"/>
</dbReference>
<feature type="domain" description="Thiamine pyrophosphate enzyme N-terminal TPP-binding" evidence="9">
    <location>
        <begin position="13"/>
        <end position="125"/>
    </location>
</feature>
<keyword evidence="5 7" id="KW-0786">Thiamine pyrophosphate</keyword>
<accession>A0ABQ1H1M5</accession>
<dbReference type="PANTHER" id="PTHR42916:SF1">
    <property type="entry name" value="PROTEIN PHYLLO, CHLOROPLASTIC"/>
    <property type="match status" value="1"/>
</dbReference>
<dbReference type="InterPro" id="IPR004433">
    <property type="entry name" value="MenaQ_synth_MenD"/>
</dbReference>
<feature type="domain" description="Thiamine pyrophosphate enzyme TPP-binding" evidence="8">
    <location>
        <begin position="441"/>
        <end position="558"/>
    </location>
</feature>
<organism evidence="11 12">
    <name type="scientific">Kroppenstedtia guangzhouensis</name>
    <dbReference type="NCBI Taxonomy" id="1274356"/>
    <lineage>
        <taxon>Bacteria</taxon>
        <taxon>Bacillati</taxon>
        <taxon>Bacillota</taxon>
        <taxon>Bacilli</taxon>
        <taxon>Bacillales</taxon>
        <taxon>Thermoactinomycetaceae</taxon>
        <taxon>Kroppenstedtia</taxon>
    </lineage>
</organism>
<feature type="domain" description="Menaquinone biosynthesis protein MenD middle" evidence="10">
    <location>
        <begin position="217"/>
        <end position="406"/>
    </location>
</feature>
<reference evidence="12" key="1">
    <citation type="journal article" date="2019" name="Int. J. Syst. Evol. Microbiol.">
        <title>The Global Catalogue of Microorganisms (GCM) 10K type strain sequencing project: providing services to taxonomists for standard genome sequencing and annotation.</title>
        <authorList>
            <consortium name="The Broad Institute Genomics Platform"/>
            <consortium name="The Broad Institute Genome Sequencing Center for Infectious Disease"/>
            <person name="Wu L."/>
            <person name="Ma J."/>
        </authorList>
    </citation>
    <scope>NUCLEOTIDE SEQUENCE [LARGE SCALE GENOMIC DNA]</scope>
    <source>
        <strain evidence="12">CGMCC 1.12404</strain>
    </source>
</reference>
<sequence length="589" mass="64382">MSHMEDLTATVGAFVDELVLSGLRHAVISPGSRSTPLALAMAAHPNLKNWLLVDERSAGFFALGLGKALGEPAALLCTSGTAAANYFPAVAEAKLARVPLVVLTADRPHELRDVGAPQAMDQIGMFGTHVKWFMEMALPESSEPMLRYVRTTAGRAVATARTGPMGPVHLNLPFREPLVPDLSFPSIWLGGRRGEGSSPYVRVVSGEQDPSGGELDRWAQMLSQWERGLIVVGPQEESELGSAVHQLAESLSFPVLADPLSRLRNGSHTKEWILEGYDAFLREGEAVEKLAPEVVIRFGAMPVSKALLLFLKQHPHTRQIVVDPDGGWREPSLLAAEMVYTDPIRFCQGLTERILPRRESSWAQLWKGLNQVTTAQLAAAGRVDAPFEGRVFLELAELLPEEGILFAGNSMPVRDLDSFLMKSDRRLLPMANRGANGIDGVISTALGAAAAGFHVTLVLGDLSFFHDLNGLLAAKLHALNTTIVLINNDGGGIFSFLPQASQTEPTTFETLFGTPLGLDYGHAVRMYGGHLDRPTSWEEFRKNYVASLERPGLNVIEVRTDRRENVNLHRGIWKQIGEVVRRRLREAEG</sequence>
<dbReference type="Pfam" id="PF02775">
    <property type="entry name" value="TPP_enzyme_C"/>
    <property type="match status" value="1"/>
</dbReference>
<evidence type="ECO:0000256" key="5">
    <source>
        <dbReference type="ARBA" id="ARBA00023052"/>
    </source>
</evidence>
<evidence type="ECO:0000256" key="4">
    <source>
        <dbReference type="ARBA" id="ARBA00022842"/>
    </source>
</evidence>
<evidence type="ECO:0000259" key="8">
    <source>
        <dbReference type="Pfam" id="PF02775"/>
    </source>
</evidence>
<dbReference type="Pfam" id="PF16582">
    <property type="entry name" value="TPP_enzyme_M_2"/>
    <property type="match status" value="1"/>
</dbReference>
<dbReference type="InterPro" id="IPR011766">
    <property type="entry name" value="TPP_enzyme_TPP-bd"/>
</dbReference>
<keyword evidence="1 7" id="KW-0474">Menaquinone biosynthesis</keyword>
<keyword evidence="4 7" id="KW-0460">Magnesium</keyword>
<name>A0ABQ1H1M5_9BACL</name>
<keyword evidence="2 7" id="KW-0808">Transferase</keyword>
<dbReference type="InterPro" id="IPR012001">
    <property type="entry name" value="Thiamin_PyroP_enz_TPP-bd_dom"/>
</dbReference>
<comment type="pathway">
    <text evidence="7">Quinol/quinone metabolism; menaquinone biosynthesis.</text>
</comment>
<keyword evidence="12" id="KW-1185">Reference proteome</keyword>